<dbReference type="PANTHER" id="PTHR43283:SF7">
    <property type="entry name" value="BETA-LACTAMASE-RELATED DOMAIN-CONTAINING PROTEIN"/>
    <property type="match status" value="1"/>
</dbReference>
<dbReference type="PANTHER" id="PTHR43283">
    <property type="entry name" value="BETA-LACTAMASE-RELATED"/>
    <property type="match status" value="1"/>
</dbReference>
<feature type="chain" id="PRO_5045778737" evidence="1">
    <location>
        <begin position="20"/>
        <end position="376"/>
    </location>
</feature>
<dbReference type="RefSeq" id="WP_247808783.1">
    <property type="nucleotide sequence ID" value="NZ_CP095855.1"/>
</dbReference>
<organism evidence="3 4">
    <name type="scientific">Chitinophaga filiformis</name>
    <name type="common">Myxococcus filiformis</name>
    <name type="synonym">Flexibacter filiformis</name>
    <dbReference type="NCBI Taxonomy" id="104663"/>
    <lineage>
        <taxon>Bacteria</taxon>
        <taxon>Pseudomonadati</taxon>
        <taxon>Bacteroidota</taxon>
        <taxon>Chitinophagia</taxon>
        <taxon>Chitinophagales</taxon>
        <taxon>Chitinophagaceae</taxon>
        <taxon>Chitinophaga</taxon>
    </lineage>
</organism>
<evidence type="ECO:0000256" key="1">
    <source>
        <dbReference type="SAM" id="SignalP"/>
    </source>
</evidence>
<sequence>MKNLITTLLLLLIVAQVFSQRGTTNDSPAKLTDGISIAALKDEKMDGNKINMLAEEIGKNTYPNIHSLLISRHNKLLYEHYWPGEDQHWGNSMGMVPHERDSLHDIRSISKSIVSACVGIAIQQGKIKSVDQKVFSFFPAYAAQDTGMKSALTIKHLLTMSSGLVWNEDVPYDNPENSEIRMISSPDPVGYVLSQPMEAPAGQVWKYNGGTTQLLAAIIERTTGMPVDQFAREYLFKPLGITTFEWVKYPGTTMPAAASGLRLRSRDLLKFGLLYNNNGIWQGKQIVPAQWVKASFQPHVKHPGGAYGYQFWIWEDKVDNKPITTVNCVGNGDQRIIFDKEHDLVVVITAGNYNKWSIKKNSAAIMRDYIVPAAEK</sequence>
<dbReference type="EMBL" id="CP095855">
    <property type="protein sequence ID" value="UPK66572.1"/>
    <property type="molecule type" value="Genomic_DNA"/>
</dbReference>
<dbReference type="Proteomes" id="UP000830198">
    <property type="component" value="Chromosome"/>
</dbReference>
<dbReference type="Pfam" id="PF00144">
    <property type="entry name" value="Beta-lactamase"/>
    <property type="match status" value="1"/>
</dbReference>
<accession>A0ABY4HSM0</accession>
<evidence type="ECO:0000313" key="4">
    <source>
        <dbReference type="Proteomes" id="UP000830198"/>
    </source>
</evidence>
<keyword evidence="1" id="KW-0732">Signal</keyword>
<evidence type="ECO:0000259" key="2">
    <source>
        <dbReference type="Pfam" id="PF00144"/>
    </source>
</evidence>
<evidence type="ECO:0000313" key="3">
    <source>
        <dbReference type="EMBL" id="UPK66572.1"/>
    </source>
</evidence>
<proteinExistence type="predicted"/>
<dbReference type="InterPro" id="IPR050789">
    <property type="entry name" value="Diverse_Enzym_Activities"/>
</dbReference>
<dbReference type="InterPro" id="IPR001466">
    <property type="entry name" value="Beta-lactam-related"/>
</dbReference>
<name>A0ABY4HSM0_CHIFI</name>
<dbReference type="SUPFAM" id="SSF56601">
    <property type="entry name" value="beta-lactamase/transpeptidase-like"/>
    <property type="match status" value="1"/>
</dbReference>
<dbReference type="Gene3D" id="3.40.710.10">
    <property type="entry name" value="DD-peptidase/beta-lactamase superfamily"/>
    <property type="match status" value="1"/>
</dbReference>
<keyword evidence="4" id="KW-1185">Reference proteome</keyword>
<gene>
    <name evidence="3" type="ORF">MYF79_16660</name>
</gene>
<protein>
    <submittedName>
        <fullName evidence="3">Beta-lactamase family protein</fullName>
    </submittedName>
</protein>
<feature type="signal peptide" evidence="1">
    <location>
        <begin position="1"/>
        <end position="19"/>
    </location>
</feature>
<dbReference type="InterPro" id="IPR012338">
    <property type="entry name" value="Beta-lactam/transpept-like"/>
</dbReference>
<feature type="domain" description="Beta-lactamase-related" evidence="2">
    <location>
        <begin position="67"/>
        <end position="349"/>
    </location>
</feature>
<reference evidence="3 4" key="1">
    <citation type="submission" date="2022-04" db="EMBL/GenBank/DDBJ databases">
        <title>The arsenic-methylating capacity of Chitinophaga filiformis YT5 during chitin decomposition.</title>
        <authorList>
            <person name="Chen G."/>
            <person name="Liang Y."/>
        </authorList>
    </citation>
    <scope>NUCLEOTIDE SEQUENCE [LARGE SCALE GENOMIC DNA]</scope>
    <source>
        <strain evidence="3 4">YT5</strain>
    </source>
</reference>